<sequence>MYSELKDIPSFESWRIIKKVNEGWSTDSKFYIEDYDGNRLLLRISDAASYDNKLKEFEFIKKCNSLAISMSQAIQFGFCNNKNNVYILLTWVEGDCLKTVLSGYTESEQYKLGLQAGRILKSIHSLKVHPTENIIAYDKKDKMLDKLRRYENSINRVSEDQFAIDFVKNNIGKINSLAPVYKHGDYHIGNLILTPCGMVGVIDFNRWEYGDRYEEFYKIQSFDVEVSIPFSIGQIHGYFDGEPSLEFWNILAVYVAYTSLNSIVWAEKFGEDEIDGMKKRCITAFNDYYNFKTVIPNWYKVNSDKYISIK</sequence>
<dbReference type="Proteomes" id="UP001058074">
    <property type="component" value="Unassembled WGS sequence"/>
</dbReference>
<comment type="caution">
    <text evidence="1">The sequence shown here is derived from an EMBL/GenBank/DDBJ whole genome shotgun (WGS) entry which is preliminary data.</text>
</comment>
<name>A0ACB5RC71_9CLOT</name>
<protein>
    <submittedName>
        <fullName evidence="1">Aminoglycoside phosphotransferase</fullName>
    </submittedName>
</protein>
<gene>
    <name evidence="1" type="ORF">rsdtw13_16500</name>
</gene>
<proteinExistence type="predicted"/>
<keyword evidence="2" id="KW-1185">Reference proteome</keyword>
<evidence type="ECO:0000313" key="2">
    <source>
        <dbReference type="Proteomes" id="UP001058074"/>
    </source>
</evidence>
<evidence type="ECO:0000313" key="1">
    <source>
        <dbReference type="EMBL" id="GKX66392.1"/>
    </source>
</evidence>
<dbReference type="EMBL" id="BROD01000001">
    <property type="protein sequence ID" value="GKX66392.1"/>
    <property type="molecule type" value="Genomic_DNA"/>
</dbReference>
<accession>A0ACB5RC71</accession>
<organism evidence="1 2">
    <name type="scientific">Inconstantimicrobium mannanitabidum</name>
    <dbReference type="NCBI Taxonomy" id="1604901"/>
    <lineage>
        <taxon>Bacteria</taxon>
        <taxon>Bacillati</taxon>
        <taxon>Bacillota</taxon>
        <taxon>Clostridia</taxon>
        <taxon>Eubacteriales</taxon>
        <taxon>Clostridiaceae</taxon>
        <taxon>Inconstantimicrobium</taxon>
    </lineage>
</organism>
<reference evidence="1" key="1">
    <citation type="journal article" date="2025" name="Int. J. Syst. Evol. Microbiol.">
        <title>Inconstantimicrobium mannanitabidum sp. nov., a novel member of the family Clostridiaceae isolated from anoxic soil under the treatment of reductive soil disinfestation.</title>
        <authorList>
            <person name="Ueki A."/>
            <person name="Tonouchi A."/>
            <person name="Honma S."/>
            <person name="Kaku N."/>
            <person name="Ueki K."/>
        </authorList>
    </citation>
    <scope>NUCLEOTIDE SEQUENCE</scope>
    <source>
        <strain evidence="1">TW13</strain>
    </source>
</reference>